<keyword evidence="2" id="KW-0540">Nuclease</keyword>
<dbReference type="EMBL" id="JACICY010000002">
    <property type="protein sequence ID" value="MBB3859935.1"/>
    <property type="molecule type" value="Genomic_DNA"/>
</dbReference>
<keyword evidence="3" id="KW-1185">Reference proteome</keyword>
<organism evidence="2 3">
    <name type="scientific">Novosphingobium hassiacum</name>
    <dbReference type="NCBI Taxonomy" id="173676"/>
    <lineage>
        <taxon>Bacteria</taxon>
        <taxon>Pseudomonadati</taxon>
        <taxon>Pseudomonadota</taxon>
        <taxon>Alphaproteobacteria</taxon>
        <taxon>Sphingomonadales</taxon>
        <taxon>Sphingomonadaceae</taxon>
        <taxon>Novosphingobium</taxon>
    </lineage>
</organism>
<dbReference type="Proteomes" id="UP000562395">
    <property type="component" value="Unassembled WGS sequence"/>
</dbReference>
<comment type="caution">
    <text evidence="2">The sequence shown here is derived from an EMBL/GenBank/DDBJ whole genome shotgun (WGS) entry which is preliminary data.</text>
</comment>
<dbReference type="RefSeq" id="WP_183612201.1">
    <property type="nucleotide sequence ID" value="NZ_JACICY010000002.1"/>
</dbReference>
<dbReference type="AlphaFoldDB" id="A0A7W5ZY99"/>
<evidence type="ECO:0000259" key="1">
    <source>
        <dbReference type="Pfam" id="PF04480"/>
    </source>
</evidence>
<sequence length="164" mass="18072">MKKTLTLRPVEDRVEAPKLQKKGRGWNIAESRLDAIHELARELRRNPSPAQAALAAELALEDLGQYKPKSHVVIGSAIASFASLPLKLVVMIDEGDALPEIETRRDKSLTEVGIQVIRYGADEVLADPAGVARETVAAMKARYDELRAQRPARPANRSYGAPRR</sequence>
<dbReference type="GO" id="GO:0004519">
    <property type="term" value="F:endonuclease activity"/>
    <property type="evidence" value="ECO:0007669"/>
    <property type="project" value="UniProtKB-KW"/>
</dbReference>
<accession>A0A7W5ZY99</accession>
<gene>
    <name evidence="2" type="ORF">GGQ88_001196</name>
</gene>
<name>A0A7W5ZY99_9SPHN</name>
<keyword evidence="2" id="KW-0255">Endonuclease</keyword>
<reference evidence="2 3" key="1">
    <citation type="submission" date="2020-08" db="EMBL/GenBank/DDBJ databases">
        <title>Genomic Encyclopedia of Type Strains, Phase IV (KMG-IV): sequencing the most valuable type-strain genomes for metagenomic binning, comparative biology and taxonomic classification.</title>
        <authorList>
            <person name="Goeker M."/>
        </authorList>
    </citation>
    <scope>NUCLEOTIDE SEQUENCE [LARGE SCALE GENOMIC DNA]</scope>
    <source>
        <strain evidence="2 3">DSM 14552</strain>
    </source>
</reference>
<keyword evidence="2" id="KW-0378">Hydrolase</keyword>
<dbReference type="Pfam" id="PF04480">
    <property type="entry name" value="DUF559"/>
    <property type="match status" value="1"/>
</dbReference>
<feature type="domain" description="DUF559" evidence="1">
    <location>
        <begin position="37"/>
        <end position="137"/>
    </location>
</feature>
<evidence type="ECO:0000313" key="2">
    <source>
        <dbReference type="EMBL" id="MBB3859935.1"/>
    </source>
</evidence>
<dbReference type="InterPro" id="IPR007569">
    <property type="entry name" value="DUF559"/>
</dbReference>
<evidence type="ECO:0000313" key="3">
    <source>
        <dbReference type="Proteomes" id="UP000562395"/>
    </source>
</evidence>
<proteinExistence type="predicted"/>
<protein>
    <submittedName>
        <fullName evidence="2">Very-short-patch-repair endonuclease</fullName>
    </submittedName>
</protein>